<keyword evidence="7 12" id="KW-0547">Nucleotide-binding</keyword>
<dbReference type="FunFam" id="3.30.300.10:FF:000003">
    <property type="entry name" value="S-adenosylmethionine synthase"/>
    <property type="match status" value="1"/>
</dbReference>
<keyword evidence="5 12" id="KW-0808">Transferase</keyword>
<keyword evidence="3" id="KW-0963">Cytoplasm</keyword>
<evidence type="ECO:0000313" key="18">
    <source>
        <dbReference type="RefSeq" id="XP_027195871.1"/>
    </source>
</evidence>
<dbReference type="GO" id="GO:0006556">
    <property type="term" value="P:S-adenosylmethionine biosynthetic process"/>
    <property type="evidence" value="ECO:0007669"/>
    <property type="project" value="UniProtKB-UniPathway"/>
</dbReference>
<keyword evidence="17" id="KW-1185">Reference proteome</keyword>
<evidence type="ECO:0000256" key="5">
    <source>
        <dbReference type="ARBA" id="ARBA00022679"/>
    </source>
</evidence>
<dbReference type="FunFam" id="3.30.300.10:FF:000004">
    <property type="entry name" value="S-adenosylmethionine synthase"/>
    <property type="match status" value="1"/>
</dbReference>
<dbReference type="PROSITE" id="PS00377">
    <property type="entry name" value="ADOMET_SYNTHASE_2"/>
    <property type="match status" value="1"/>
</dbReference>
<evidence type="ECO:0000256" key="1">
    <source>
        <dbReference type="ARBA" id="ARBA00005224"/>
    </source>
</evidence>
<name>A0A6P6XSQ8_DERPT</name>
<dbReference type="KEGG" id="dpte:113790408"/>
<dbReference type="SUPFAM" id="SSF55973">
    <property type="entry name" value="S-adenosylmethionine synthetase"/>
    <property type="match status" value="3"/>
</dbReference>
<dbReference type="InterPro" id="IPR022636">
    <property type="entry name" value="S-AdoMet_synthetase_sfam"/>
</dbReference>
<evidence type="ECO:0000259" key="15">
    <source>
        <dbReference type="Pfam" id="PF02772"/>
    </source>
</evidence>
<keyword evidence="9 12" id="KW-0460">Magnesium</keyword>
<evidence type="ECO:0000256" key="8">
    <source>
        <dbReference type="ARBA" id="ARBA00022840"/>
    </source>
</evidence>
<evidence type="ECO:0000256" key="4">
    <source>
        <dbReference type="ARBA" id="ARBA00022563"/>
    </source>
</evidence>
<dbReference type="HAMAP" id="MF_00086">
    <property type="entry name" value="S_AdoMet_synth1"/>
    <property type="match status" value="1"/>
</dbReference>
<gene>
    <name evidence="18" type="primary">LOC113790408</name>
</gene>
<comment type="catalytic activity">
    <reaction evidence="11 12">
        <text>L-methionine + ATP + H2O = S-adenosyl-L-methionine + phosphate + diphosphate</text>
        <dbReference type="Rhea" id="RHEA:21080"/>
        <dbReference type="ChEBI" id="CHEBI:15377"/>
        <dbReference type="ChEBI" id="CHEBI:30616"/>
        <dbReference type="ChEBI" id="CHEBI:33019"/>
        <dbReference type="ChEBI" id="CHEBI:43474"/>
        <dbReference type="ChEBI" id="CHEBI:57844"/>
        <dbReference type="ChEBI" id="CHEBI:59789"/>
        <dbReference type="EC" id="2.5.1.6"/>
    </reaction>
</comment>
<feature type="domain" description="S-adenosylmethionine synthetase central" evidence="15">
    <location>
        <begin position="149"/>
        <end position="269"/>
    </location>
</feature>
<evidence type="ECO:0000256" key="10">
    <source>
        <dbReference type="ARBA" id="ARBA00022958"/>
    </source>
</evidence>
<comment type="similarity">
    <text evidence="2 13">Belongs to the AdoMet synthase family.</text>
</comment>
<dbReference type="PIRSF" id="PIRSF000497">
    <property type="entry name" value="MAT"/>
    <property type="match status" value="1"/>
</dbReference>
<evidence type="ECO:0000313" key="17">
    <source>
        <dbReference type="Proteomes" id="UP000515146"/>
    </source>
</evidence>
<evidence type="ECO:0000256" key="3">
    <source>
        <dbReference type="ARBA" id="ARBA00022490"/>
    </source>
</evidence>
<keyword evidence="8 12" id="KW-0067">ATP-binding</keyword>
<evidence type="ECO:0000259" key="16">
    <source>
        <dbReference type="Pfam" id="PF02773"/>
    </source>
</evidence>
<dbReference type="Proteomes" id="UP000515146">
    <property type="component" value="Unplaced"/>
</dbReference>
<keyword evidence="6 12" id="KW-0479">Metal-binding</keyword>
<dbReference type="Pfam" id="PF02772">
    <property type="entry name" value="S-AdoMet_synt_M"/>
    <property type="match status" value="1"/>
</dbReference>
<dbReference type="GO" id="GO:0046872">
    <property type="term" value="F:metal ion binding"/>
    <property type="evidence" value="ECO:0007669"/>
    <property type="project" value="UniProtKB-KW"/>
</dbReference>
<protein>
    <recommendedName>
        <fullName evidence="12">S-adenosylmethionine synthase</fullName>
        <ecNumber evidence="12">2.5.1.6</ecNumber>
    </recommendedName>
</protein>
<dbReference type="NCBIfam" id="TIGR01034">
    <property type="entry name" value="metK"/>
    <property type="match status" value="1"/>
</dbReference>
<dbReference type="Gene3D" id="3.30.300.10">
    <property type="match status" value="3"/>
</dbReference>
<dbReference type="InterPro" id="IPR022630">
    <property type="entry name" value="S-AdoMet_synt_C"/>
</dbReference>
<dbReference type="PANTHER" id="PTHR11964">
    <property type="entry name" value="S-ADENOSYLMETHIONINE SYNTHETASE"/>
    <property type="match status" value="1"/>
</dbReference>
<evidence type="ECO:0000259" key="14">
    <source>
        <dbReference type="Pfam" id="PF00438"/>
    </source>
</evidence>
<feature type="domain" description="S-adenosylmethionine synthetase C-terminal" evidence="16">
    <location>
        <begin position="271"/>
        <end position="407"/>
    </location>
</feature>
<dbReference type="PROSITE" id="PS00376">
    <property type="entry name" value="ADOMET_SYNTHASE_1"/>
    <property type="match status" value="1"/>
</dbReference>
<keyword evidence="4 12" id="KW-0554">One-carbon metabolism</keyword>
<dbReference type="OrthoDB" id="5852090at2759"/>
<evidence type="ECO:0000256" key="7">
    <source>
        <dbReference type="ARBA" id="ARBA00022741"/>
    </source>
</evidence>
<comment type="cofactor">
    <cofactor evidence="12">
        <name>Mg(2+)</name>
        <dbReference type="ChEBI" id="CHEBI:18420"/>
    </cofactor>
    <text evidence="12">Binds 2 magnesium ions per subunit. The magnesium ions interact primarily with the substrate.</text>
</comment>
<evidence type="ECO:0000256" key="9">
    <source>
        <dbReference type="ARBA" id="ARBA00022842"/>
    </source>
</evidence>
<reference evidence="18" key="1">
    <citation type="submission" date="2025-08" db="UniProtKB">
        <authorList>
            <consortium name="RefSeq"/>
        </authorList>
    </citation>
    <scope>IDENTIFICATION</scope>
    <source>
        <strain evidence="18">Airmid</strain>
    </source>
</reference>
<dbReference type="GO" id="GO:0004478">
    <property type="term" value="F:methionine adenosyltransferase activity"/>
    <property type="evidence" value="ECO:0007669"/>
    <property type="project" value="UniProtKB-EC"/>
</dbReference>
<dbReference type="Pfam" id="PF00438">
    <property type="entry name" value="S-AdoMet_synt_N"/>
    <property type="match status" value="1"/>
</dbReference>
<dbReference type="InterPro" id="IPR022629">
    <property type="entry name" value="S-AdoMet_synt_central"/>
</dbReference>
<dbReference type="AlphaFoldDB" id="A0A6P6XSQ8"/>
<dbReference type="OMA" id="DGLCDHT"/>
<evidence type="ECO:0000256" key="11">
    <source>
        <dbReference type="ARBA" id="ARBA00048344"/>
    </source>
</evidence>
<dbReference type="Pfam" id="PF02773">
    <property type="entry name" value="S-AdoMet_synt_C"/>
    <property type="match status" value="1"/>
</dbReference>
<comment type="cofactor">
    <cofactor evidence="12">
        <name>K(+)</name>
        <dbReference type="ChEBI" id="CHEBI:29103"/>
    </cofactor>
    <text evidence="12">Binds 1 potassium ion per subunit. The potassium ion interacts primarily with the substrate.</text>
</comment>
<dbReference type="UniPathway" id="UPA00315">
    <property type="reaction ID" value="UER00080"/>
</dbReference>
<sequence>MSSMQEDSIYLNGDISPNQILGNGDSHHPHDQHEESFLFASESVGEGHPDKMCDQISDAILDAYLTVDPNAKVAAEVATKSNLIFVFGEITSSANVNIEDVVRNTVKRIGYDSIDKGFDYRNCKIEIALENQSPEIASGVHVNRCEEELGAGDQGLMFGYATDETEEFMPLTVVLSHNLNKKIAELRRNGVFPWARADSKTQITCEYRFHNGSAVPVRVHTVVVSIQHSESITLTELRKEILEKVIKEVIPSNYLDNETIYHINPCGNFIIGGPASDAGLTGRKIIVDTYGGWGGHGGGAFSGKDPTKVDRSAAYAARWVAKSLVNAGLCRRCLVQVSYAIGIAQPLSITVFSFGTSRLTQKQLVQVVNENFDLRPGVIIRDLKLNRPIYEETSCYGHFGRPEFPWECPKQLNLKSVKSSLNGGNDNNYTANGNGKYNHH</sequence>
<dbReference type="EC" id="2.5.1.6" evidence="12"/>
<evidence type="ECO:0000256" key="12">
    <source>
        <dbReference type="RuleBase" id="RU000541"/>
    </source>
</evidence>
<proteinExistence type="inferred from homology"/>
<evidence type="ECO:0000256" key="2">
    <source>
        <dbReference type="ARBA" id="ARBA00009685"/>
    </source>
</evidence>
<dbReference type="RefSeq" id="XP_027195871.1">
    <property type="nucleotide sequence ID" value="XM_027340070.1"/>
</dbReference>
<comment type="function">
    <text evidence="12">Catalyzes the formation of S-adenosylmethionine from methionine and ATP.</text>
</comment>
<dbReference type="GO" id="GO:0006730">
    <property type="term" value="P:one-carbon metabolic process"/>
    <property type="evidence" value="ECO:0007669"/>
    <property type="project" value="UniProtKB-KW"/>
</dbReference>
<evidence type="ECO:0000256" key="13">
    <source>
        <dbReference type="RuleBase" id="RU004462"/>
    </source>
</evidence>
<keyword evidence="10 12" id="KW-0630">Potassium</keyword>
<dbReference type="InParanoid" id="A0A6P6XSQ8"/>
<accession>A0A6P6XSQ8</accession>
<dbReference type="InterPro" id="IPR022631">
    <property type="entry name" value="ADOMET_SYNTHASE_CS"/>
</dbReference>
<comment type="pathway">
    <text evidence="1 12">Amino-acid biosynthesis; S-adenosyl-L-methionine biosynthesis; S-adenosyl-L-methionine from L-methionine: step 1/1.</text>
</comment>
<dbReference type="GO" id="GO:0005524">
    <property type="term" value="F:ATP binding"/>
    <property type="evidence" value="ECO:0007669"/>
    <property type="project" value="UniProtKB-KW"/>
</dbReference>
<feature type="domain" description="S-adenosylmethionine synthetase N-terminal" evidence="14">
    <location>
        <begin position="37"/>
        <end position="134"/>
    </location>
</feature>
<dbReference type="InterPro" id="IPR022628">
    <property type="entry name" value="S-AdoMet_synt_N"/>
</dbReference>
<dbReference type="FunFam" id="3.30.300.10:FF:000011">
    <property type="entry name" value="S-adenosylmethionine synthase"/>
    <property type="match status" value="1"/>
</dbReference>
<dbReference type="InterPro" id="IPR002133">
    <property type="entry name" value="S-AdoMet_synthetase"/>
</dbReference>
<dbReference type="CDD" id="cd18079">
    <property type="entry name" value="S-AdoMet_synt"/>
    <property type="match status" value="1"/>
</dbReference>
<evidence type="ECO:0000256" key="6">
    <source>
        <dbReference type="ARBA" id="ARBA00022723"/>
    </source>
</evidence>
<organism evidence="17 18">
    <name type="scientific">Dermatophagoides pteronyssinus</name>
    <name type="common">European house dust mite</name>
    <dbReference type="NCBI Taxonomy" id="6956"/>
    <lineage>
        <taxon>Eukaryota</taxon>
        <taxon>Metazoa</taxon>
        <taxon>Ecdysozoa</taxon>
        <taxon>Arthropoda</taxon>
        <taxon>Chelicerata</taxon>
        <taxon>Arachnida</taxon>
        <taxon>Acari</taxon>
        <taxon>Acariformes</taxon>
        <taxon>Sarcoptiformes</taxon>
        <taxon>Astigmata</taxon>
        <taxon>Psoroptidia</taxon>
        <taxon>Analgoidea</taxon>
        <taxon>Pyroglyphidae</taxon>
        <taxon>Dermatophagoidinae</taxon>
        <taxon>Dermatophagoides</taxon>
    </lineage>
</organism>